<proteinExistence type="predicted"/>
<name>A0A0B7FAP2_THACB</name>
<reference evidence="4 5" key="1">
    <citation type="submission" date="2014-11" db="EMBL/GenBank/DDBJ databases">
        <authorList>
            <person name="Wibberg Daniel"/>
        </authorList>
    </citation>
    <scope>NUCLEOTIDE SEQUENCE [LARGE SCALE GENOMIC DNA]</scope>
    <source>
        <strain evidence="4">Rhizoctonia solani AG1-IB 7/3/14</strain>
    </source>
</reference>
<evidence type="ECO:0000256" key="2">
    <source>
        <dbReference type="SAM" id="MobiDB-lite"/>
    </source>
</evidence>
<dbReference type="PANTHER" id="PTHR13452:SF10">
    <property type="entry name" value="THUMP DOMAIN-CONTAINING PROTEIN 1"/>
    <property type="match status" value="1"/>
</dbReference>
<feature type="region of interest" description="Disordered" evidence="2">
    <location>
        <begin position="1"/>
        <end position="32"/>
    </location>
</feature>
<feature type="compositionally biased region" description="Acidic residues" evidence="2">
    <location>
        <begin position="84"/>
        <end position="96"/>
    </location>
</feature>
<feature type="region of interest" description="Disordered" evidence="2">
    <location>
        <begin position="278"/>
        <end position="300"/>
    </location>
</feature>
<evidence type="ECO:0000313" key="4">
    <source>
        <dbReference type="EMBL" id="CEL55111.1"/>
    </source>
</evidence>
<dbReference type="InterPro" id="IPR004114">
    <property type="entry name" value="THUMP_dom"/>
</dbReference>
<dbReference type="SMART" id="SM00981">
    <property type="entry name" value="THUMP"/>
    <property type="match status" value="1"/>
</dbReference>
<dbReference type="EMBL" id="LN679101">
    <property type="protein sequence ID" value="CEL55111.1"/>
    <property type="molecule type" value="Genomic_DNA"/>
</dbReference>
<dbReference type="OrthoDB" id="367221at2759"/>
<dbReference type="SUPFAM" id="SSF143437">
    <property type="entry name" value="THUMP domain-like"/>
    <property type="match status" value="1"/>
</dbReference>
<protein>
    <recommendedName>
        <fullName evidence="3">THUMP domain-containing protein</fullName>
    </recommendedName>
</protein>
<dbReference type="GO" id="GO:0006400">
    <property type="term" value="P:tRNA modification"/>
    <property type="evidence" value="ECO:0007669"/>
    <property type="project" value="InterPro"/>
</dbReference>
<feature type="region of interest" description="Disordered" evidence="2">
    <location>
        <begin position="70"/>
        <end position="96"/>
    </location>
</feature>
<dbReference type="InterPro" id="IPR040183">
    <property type="entry name" value="THUMPD1-like"/>
</dbReference>
<gene>
    <name evidence="4" type="ORF">RSOLAG1IB_01119</name>
</gene>
<evidence type="ECO:0000259" key="3">
    <source>
        <dbReference type="PROSITE" id="PS51165"/>
    </source>
</evidence>
<organism evidence="4 5">
    <name type="scientific">Thanatephorus cucumeris (strain AG1-IB / isolate 7/3/14)</name>
    <name type="common">Lettuce bottom rot fungus</name>
    <name type="synonym">Rhizoctonia solani</name>
    <dbReference type="NCBI Taxonomy" id="1108050"/>
    <lineage>
        <taxon>Eukaryota</taxon>
        <taxon>Fungi</taxon>
        <taxon>Dikarya</taxon>
        <taxon>Basidiomycota</taxon>
        <taxon>Agaricomycotina</taxon>
        <taxon>Agaricomycetes</taxon>
        <taxon>Cantharellales</taxon>
        <taxon>Ceratobasidiaceae</taxon>
        <taxon>Rhizoctonia</taxon>
        <taxon>Rhizoctonia solani AG-1</taxon>
    </lineage>
</organism>
<dbReference type="PROSITE" id="PS51165">
    <property type="entry name" value="THUMP"/>
    <property type="match status" value="1"/>
</dbReference>
<keyword evidence="5" id="KW-1185">Reference proteome</keyword>
<keyword evidence="1" id="KW-0694">RNA-binding</keyword>
<dbReference type="STRING" id="1108050.A0A0B7FAP2"/>
<dbReference type="GO" id="GO:0003723">
    <property type="term" value="F:RNA binding"/>
    <property type="evidence" value="ECO:0007669"/>
    <property type="project" value="UniProtKB-UniRule"/>
</dbReference>
<evidence type="ECO:0000256" key="1">
    <source>
        <dbReference type="PROSITE-ProRule" id="PRU00529"/>
    </source>
</evidence>
<dbReference type="FunFam" id="3.30.2300.10:FF:000001">
    <property type="entry name" value="THUMP domain-containing protein 1"/>
    <property type="match status" value="1"/>
</dbReference>
<dbReference type="AlphaFoldDB" id="A0A0B7FAP2"/>
<sequence>MSKRPAEASQPGHRKKRQAHSKGQIKNYKSSVGGIPLRRAIDRPGIWAMTVKGKEKQATNELYEIIESISDRLWPKPPPTTETVPEDDEEDDEDEDIEKQLAKELSDINKPKMKDTTDRRIAICPTDTACVIYIATKPPIDPVEVVLRHMGQVAETGVSGTRALVRLVPASGICAANMTAITLLATELFIKAFGGEDVESKKYKIELRIRSHKVLAKDDVIKAIAQCVPSGKGHTVNLTNQDTTILVELFKGICTISVVPEYEKYKRFNVVQIVQEEQKKKGEQDADGSSRVAQTALVKS</sequence>
<dbReference type="Proteomes" id="UP000059188">
    <property type="component" value="Unassembled WGS sequence"/>
</dbReference>
<evidence type="ECO:0000313" key="5">
    <source>
        <dbReference type="Proteomes" id="UP000059188"/>
    </source>
</evidence>
<dbReference type="Gene3D" id="3.30.2300.10">
    <property type="entry name" value="THUMP superfamily"/>
    <property type="match status" value="1"/>
</dbReference>
<accession>A0A0B7FAP2</accession>
<dbReference type="CDD" id="cd11717">
    <property type="entry name" value="THUMP_THUMPD1_like"/>
    <property type="match status" value="1"/>
</dbReference>
<dbReference type="PANTHER" id="PTHR13452">
    <property type="entry name" value="THUMP DOMAIN CONTAINING PROTEIN 1-RELATED"/>
    <property type="match status" value="1"/>
</dbReference>
<dbReference type="Pfam" id="PF02926">
    <property type="entry name" value="THUMP"/>
    <property type="match status" value="1"/>
</dbReference>
<feature type="domain" description="THUMP" evidence="3">
    <location>
        <begin position="152"/>
        <end position="260"/>
    </location>
</feature>